<dbReference type="Gene3D" id="2.40.170.20">
    <property type="entry name" value="TonB-dependent receptor, beta-barrel domain"/>
    <property type="match status" value="1"/>
</dbReference>
<dbReference type="InterPro" id="IPR000531">
    <property type="entry name" value="Beta-barrel_TonB"/>
</dbReference>
<feature type="signal peptide" evidence="13">
    <location>
        <begin position="1"/>
        <end position="21"/>
    </location>
</feature>
<comment type="subcellular location">
    <subcellularLocation>
        <location evidence="1 11">Cell outer membrane</location>
        <topology evidence="1 11">Multi-pass membrane protein</topology>
    </subcellularLocation>
</comment>
<sequence>MKKTVFLAVLMGGASPFAAIAQDAAKDEIIVTAQRREQSPQDVGVALNVFSGAELVAQGVDTVNRLENISPGLEIENQFGSGQPSFSIRGVGFRDYATNNAPTVGVYVDDVAYPIPVMTQGVLYDVERVEVLRGPQGTLYGRNTTGGAIKVISTMPTDDFAAGATLEGGRFGRVDAEAFVSGPVNENIRMRLSGATAQGGAWQVNRETGEKIGDVEQYALRGLVAADLAPDVEVLFNLHGFIDTSDGLGLQLFNDSLLDGSMAHTSRQTSYGSSAAFETLTGIATNQHPFRNNEGWGTSLTLNAGLGDAQLTYIGAYEVLNRKEYNDFDALTVGGAGVYFESSADVMSHELRLSGETNRLNWVGGLYYSQEDLNELYQSDFVASFGPGFAVSTPYRQKVRTMAAYIHGDYALTDLVSVIAGLRYEDETRKLRDLGTFSLGTGPLNFANGTVDGARENRDLNSDNLSGKIGVDITPAENVLLYAHFSRGVKSGGFTAYNTLNPNALTPFRPEKLNAFEIGFKTSFGDIVQLNGAGFYYDYKDQQVQSAIFDDATGAIVGRIVNADSEIWGGELEAILAPAPWLTLGQSLGYKTGEFTSFTDLDTGATGASGMAVYVDRSGEDLGFPNVSYQGFIEAETPVAKGWSARARFDYAYRDTLSLPLLGPAYAVDDYWLANAQLAVGPDDGRWELAVWGRNIFNTDYDETRNFFIGPGGIADVAAPGMPATYGARVSVRY</sequence>
<protein>
    <submittedName>
        <fullName evidence="16">TonB-dependent receptor</fullName>
    </submittedName>
</protein>
<dbReference type="SUPFAM" id="SSF56935">
    <property type="entry name" value="Porins"/>
    <property type="match status" value="1"/>
</dbReference>
<feature type="domain" description="TonB-dependent receptor plug" evidence="15">
    <location>
        <begin position="41"/>
        <end position="148"/>
    </location>
</feature>
<evidence type="ECO:0000256" key="10">
    <source>
        <dbReference type="ARBA" id="ARBA00023237"/>
    </source>
</evidence>
<evidence type="ECO:0000259" key="14">
    <source>
        <dbReference type="Pfam" id="PF00593"/>
    </source>
</evidence>
<proteinExistence type="inferred from homology"/>
<gene>
    <name evidence="16" type="ORF">CW354_11810</name>
</gene>
<keyword evidence="10 11" id="KW-0998">Cell outer membrane</keyword>
<keyword evidence="7" id="KW-0406">Ion transport</keyword>
<accession>A0A2S7K4Q8</accession>
<dbReference type="GO" id="GO:0009279">
    <property type="term" value="C:cell outer membrane"/>
    <property type="evidence" value="ECO:0007669"/>
    <property type="project" value="UniProtKB-SubCell"/>
</dbReference>
<dbReference type="InterPro" id="IPR012910">
    <property type="entry name" value="Plug_dom"/>
</dbReference>
<keyword evidence="9 11" id="KW-0472">Membrane</keyword>
<dbReference type="Pfam" id="PF00593">
    <property type="entry name" value="TonB_dep_Rec_b-barrel"/>
    <property type="match status" value="1"/>
</dbReference>
<dbReference type="AlphaFoldDB" id="A0A2S7K4Q8"/>
<keyword evidence="17" id="KW-1185">Reference proteome</keyword>
<evidence type="ECO:0000256" key="2">
    <source>
        <dbReference type="ARBA" id="ARBA00022448"/>
    </source>
</evidence>
<dbReference type="PROSITE" id="PS52016">
    <property type="entry name" value="TONB_DEPENDENT_REC_3"/>
    <property type="match status" value="1"/>
</dbReference>
<keyword evidence="3 11" id="KW-1134">Transmembrane beta strand</keyword>
<evidence type="ECO:0000256" key="4">
    <source>
        <dbReference type="ARBA" id="ARBA00022496"/>
    </source>
</evidence>
<reference evidence="16 17" key="1">
    <citation type="submission" date="2017-12" db="EMBL/GenBank/DDBJ databases">
        <authorList>
            <person name="Hurst M.R.H."/>
        </authorList>
    </citation>
    <scope>NUCLEOTIDE SEQUENCE [LARGE SCALE GENOMIC DNA]</scope>
    <source>
        <strain evidence="16 17">SY-3-19</strain>
    </source>
</reference>
<organism evidence="16 17">
    <name type="scientific">Hyphococcus luteus</name>
    <dbReference type="NCBI Taxonomy" id="2058213"/>
    <lineage>
        <taxon>Bacteria</taxon>
        <taxon>Pseudomonadati</taxon>
        <taxon>Pseudomonadota</taxon>
        <taxon>Alphaproteobacteria</taxon>
        <taxon>Parvularculales</taxon>
        <taxon>Parvularculaceae</taxon>
        <taxon>Hyphococcus</taxon>
    </lineage>
</organism>
<keyword evidence="16" id="KW-0675">Receptor</keyword>
<dbReference type="Pfam" id="PF07715">
    <property type="entry name" value="Plug"/>
    <property type="match status" value="1"/>
</dbReference>
<dbReference type="InterPro" id="IPR039426">
    <property type="entry name" value="TonB-dep_rcpt-like"/>
</dbReference>
<dbReference type="Proteomes" id="UP000239504">
    <property type="component" value="Unassembled WGS sequence"/>
</dbReference>
<keyword evidence="2 11" id="KW-0813">Transport</keyword>
<keyword evidence="13" id="KW-0732">Signal</keyword>
<evidence type="ECO:0000256" key="5">
    <source>
        <dbReference type="ARBA" id="ARBA00022692"/>
    </source>
</evidence>
<comment type="caution">
    <text evidence="16">The sequence shown here is derived from an EMBL/GenBank/DDBJ whole genome shotgun (WGS) entry which is preliminary data.</text>
</comment>
<evidence type="ECO:0000256" key="7">
    <source>
        <dbReference type="ARBA" id="ARBA00023065"/>
    </source>
</evidence>
<evidence type="ECO:0000256" key="11">
    <source>
        <dbReference type="PROSITE-ProRule" id="PRU01360"/>
    </source>
</evidence>
<evidence type="ECO:0000256" key="13">
    <source>
        <dbReference type="SAM" id="SignalP"/>
    </source>
</evidence>
<dbReference type="PANTHER" id="PTHR32552:SF81">
    <property type="entry name" value="TONB-DEPENDENT OUTER MEMBRANE RECEPTOR"/>
    <property type="match status" value="1"/>
</dbReference>
<evidence type="ECO:0000256" key="8">
    <source>
        <dbReference type="ARBA" id="ARBA00023077"/>
    </source>
</evidence>
<evidence type="ECO:0000256" key="1">
    <source>
        <dbReference type="ARBA" id="ARBA00004571"/>
    </source>
</evidence>
<dbReference type="RefSeq" id="WP_104830299.1">
    <property type="nucleotide sequence ID" value="NZ_PJCH01000007.1"/>
</dbReference>
<dbReference type="GO" id="GO:0006826">
    <property type="term" value="P:iron ion transport"/>
    <property type="evidence" value="ECO:0007669"/>
    <property type="project" value="UniProtKB-KW"/>
</dbReference>
<keyword evidence="5 11" id="KW-0812">Transmembrane</keyword>
<dbReference type="EMBL" id="PJCH01000007">
    <property type="protein sequence ID" value="PQA87482.1"/>
    <property type="molecule type" value="Genomic_DNA"/>
</dbReference>
<feature type="chain" id="PRO_5015684939" evidence="13">
    <location>
        <begin position="22"/>
        <end position="734"/>
    </location>
</feature>
<evidence type="ECO:0000259" key="15">
    <source>
        <dbReference type="Pfam" id="PF07715"/>
    </source>
</evidence>
<comment type="similarity">
    <text evidence="11 12">Belongs to the TonB-dependent receptor family.</text>
</comment>
<keyword evidence="6" id="KW-0408">Iron</keyword>
<evidence type="ECO:0000313" key="16">
    <source>
        <dbReference type="EMBL" id="PQA87482.1"/>
    </source>
</evidence>
<dbReference type="OrthoDB" id="7455607at2"/>
<dbReference type="PANTHER" id="PTHR32552">
    <property type="entry name" value="FERRICHROME IRON RECEPTOR-RELATED"/>
    <property type="match status" value="1"/>
</dbReference>
<evidence type="ECO:0000256" key="6">
    <source>
        <dbReference type="ARBA" id="ARBA00023004"/>
    </source>
</evidence>
<name>A0A2S7K4Q8_9PROT</name>
<evidence type="ECO:0000256" key="9">
    <source>
        <dbReference type="ARBA" id="ARBA00023136"/>
    </source>
</evidence>
<evidence type="ECO:0000256" key="12">
    <source>
        <dbReference type="RuleBase" id="RU003357"/>
    </source>
</evidence>
<dbReference type="InterPro" id="IPR036942">
    <property type="entry name" value="Beta-barrel_TonB_sf"/>
</dbReference>
<evidence type="ECO:0000313" key="17">
    <source>
        <dbReference type="Proteomes" id="UP000239504"/>
    </source>
</evidence>
<evidence type="ECO:0000256" key="3">
    <source>
        <dbReference type="ARBA" id="ARBA00022452"/>
    </source>
</evidence>
<keyword evidence="8 12" id="KW-0798">TonB box</keyword>
<keyword evidence="4" id="KW-0410">Iron transport</keyword>
<feature type="domain" description="TonB-dependent receptor-like beta-barrel" evidence="14">
    <location>
        <begin position="262"/>
        <end position="696"/>
    </location>
</feature>